<evidence type="ECO:0000313" key="6">
    <source>
        <dbReference type="EMBL" id="PZW42207.1"/>
    </source>
</evidence>
<gene>
    <name evidence="6" type="ORF">C8P66_11999</name>
</gene>
<feature type="transmembrane region" description="Helical" evidence="4">
    <location>
        <begin position="298"/>
        <end position="319"/>
    </location>
</feature>
<dbReference type="PROSITE" id="PS50850">
    <property type="entry name" value="MFS"/>
    <property type="match status" value="1"/>
</dbReference>
<evidence type="ECO:0000256" key="3">
    <source>
        <dbReference type="ARBA" id="ARBA00023136"/>
    </source>
</evidence>
<dbReference type="Gene3D" id="1.20.1250.20">
    <property type="entry name" value="MFS general substrate transporter like domains"/>
    <property type="match status" value="2"/>
</dbReference>
<dbReference type="Pfam" id="PF07690">
    <property type="entry name" value="MFS_1"/>
    <property type="match status" value="1"/>
</dbReference>
<reference evidence="6 7" key="1">
    <citation type="submission" date="2018-06" db="EMBL/GenBank/DDBJ databases">
        <title>Genomic Encyclopedia of Archaeal and Bacterial Type Strains, Phase II (KMG-II): from individual species to whole genera.</title>
        <authorList>
            <person name="Goeker M."/>
        </authorList>
    </citation>
    <scope>NUCLEOTIDE SEQUENCE [LARGE SCALE GENOMIC DNA]</scope>
    <source>
        <strain evidence="6 7">DSM 24525</strain>
    </source>
</reference>
<feature type="transmembrane region" description="Helical" evidence="4">
    <location>
        <begin position="273"/>
        <end position="292"/>
    </location>
</feature>
<name>A0A2W7IRY8_9PROT</name>
<dbReference type="PANTHER" id="PTHR23527">
    <property type="entry name" value="BLL3282 PROTEIN"/>
    <property type="match status" value="1"/>
</dbReference>
<feature type="transmembrane region" description="Helical" evidence="4">
    <location>
        <begin position="331"/>
        <end position="357"/>
    </location>
</feature>
<keyword evidence="7" id="KW-1185">Reference proteome</keyword>
<keyword evidence="1 4" id="KW-0812">Transmembrane</keyword>
<feature type="domain" description="Major facilitator superfamily (MFS) profile" evidence="5">
    <location>
        <begin position="1"/>
        <end position="389"/>
    </location>
</feature>
<feature type="transmembrane region" description="Helical" evidence="4">
    <location>
        <begin position="363"/>
        <end position="384"/>
    </location>
</feature>
<feature type="transmembrane region" description="Helical" evidence="4">
    <location>
        <begin position="243"/>
        <end position="261"/>
    </location>
</feature>
<evidence type="ECO:0000256" key="2">
    <source>
        <dbReference type="ARBA" id="ARBA00022989"/>
    </source>
</evidence>
<dbReference type="AlphaFoldDB" id="A0A2W7IRY8"/>
<feature type="transmembrane region" description="Helical" evidence="4">
    <location>
        <begin position="65"/>
        <end position="83"/>
    </location>
</feature>
<dbReference type="InterPro" id="IPR052952">
    <property type="entry name" value="MFS-Transporter"/>
</dbReference>
<keyword evidence="3 4" id="KW-0472">Membrane</keyword>
<feature type="transmembrane region" description="Helical" evidence="4">
    <location>
        <begin position="36"/>
        <end position="58"/>
    </location>
</feature>
<comment type="caution">
    <text evidence="6">The sequence shown here is derived from an EMBL/GenBank/DDBJ whole genome shotgun (WGS) entry which is preliminary data.</text>
</comment>
<evidence type="ECO:0000256" key="1">
    <source>
        <dbReference type="ARBA" id="ARBA00022692"/>
    </source>
</evidence>
<proteinExistence type="predicted"/>
<dbReference type="InterPro" id="IPR020846">
    <property type="entry name" value="MFS_dom"/>
</dbReference>
<dbReference type="EMBL" id="QKYU01000019">
    <property type="protein sequence ID" value="PZW42207.1"/>
    <property type="molecule type" value="Genomic_DNA"/>
</dbReference>
<keyword evidence="2 4" id="KW-1133">Transmembrane helix</keyword>
<dbReference type="PANTHER" id="PTHR23527:SF1">
    <property type="entry name" value="BLL3282 PROTEIN"/>
    <property type="match status" value="1"/>
</dbReference>
<protein>
    <submittedName>
        <fullName evidence="6">Putative MFS family arabinose efflux permease</fullName>
    </submittedName>
</protein>
<evidence type="ECO:0000256" key="4">
    <source>
        <dbReference type="SAM" id="Phobius"/>
    </source>
</evidence>
<accession>A0A2W7IRY8</accession>
<sequence>MVALLGVHLAGMGAFLTVPVLAPAIAAETGLSPSLTGFHTAMVYGGALISGPFTAALLRAWGGVRLLQVALCVIAAAILLALVGEAWALAASALLGGFGHGPVTPAGSHLLASRAPPHRRGLIFSLKQTGVPAGNMLIAALAPAVGVAFGWRWGVVVVAVMAVAIAASLQPLRAALDSDRDAQARIDGGALRDAAASLRLLREDPALLGLTLAAAGLGASQFCFASFFVVWQVESLGVPLAQAGVALALGQASGALGRVAWGILGDRLGARPVLIALALGTAASALLLALAGPSWPQAGIVLAGMAMGATAVGWNGLLLGELARLAPPGRAGGATAAMGVVFGAAMILSPSAFSALVIVTGSYAPGFLLCAGLALAGTGALFIGRVANPAGRGR</sequence>
<evidence type="ECO:0000259" key="5">
    <source>
        <dbReference type="PROSITE" id="PS50850"/>
    </source>
</evidence>
<feature type="transmembrane region" description="Helical" evidence="4">
    <location>
        <begin position="133"/>
        <end position="151"/>
    </location>
</feature>
<evidence type="ECO:0000313" key="7">
    <source>
        <dbReference type="Proteomes" id="UP000249688"/>
    </source>
</evidence>
<organism evidence="6 7">
    <name type="scientific">Humitalea rosea</name>
    <dbReference type="NCBI Taxonomy" id="990373"/>
    <lineage>
        <taxon>Bacteria</taxon>
        <taxon>Pseudomonadati</taxon>
        <taxon>Pseudomonadota</taxon>
        <taxon>Alphaproteobacteria</taxon>
        <taxon>Acetobacterales</taxon>
        <taxon>Roseomonadaceae</taxon>
        <taxon>Humitalea</taxon>
    </lineage>
</organism>
<dbReference type="GO" id="GO:0022857">
    <property type="term" value="F:transmembrane transporter activity"/>
    <property type="evidence" value="ECO:0007669"/>
    <property type="project" value="InterPro"/>
</dbReference>
<dbReference type="InterPro" id="IPR011701">
    <property type="entry name" value="MFS"/>
</dbReference>
<feature type="transmembrane region" description="Helical" evidence="4">
    <location>
        <begin position="207"/>
        <end position="231"/>
    </location>
</feature>
<dbReference type="InterPro" id="IPR036259">
    <property type="entry name" value="MFS_trans_sf"/>
</dbReference>
<dbReference type="Proteomes" id="UP000249688">
    <property type="component" value="Unassembled WGS sequence"/>
</dbReference>
<dbReference type="SUPFAM" id="SSF103473">
    <property type="entry name" value="MFS general substrate transporter"/>
    <property type="match status" value="1"/>
</dbReference>